<name>A0ABZ1BSV1_9FIRM</name>
<gene>
    <name evidence="2" type="ORF">VLY81_06045</name>
</gene>
<keyword evidence="1" id="KW-1133">Transmembrane helix</keyword>
<keyword evidence="1" id="KW-0812">Transmembrane</keyword>
<evidence type="ECO:0000256" key="1">
    <source>
        <dbReference type="SAM" id="Phobius"/>
    </source>
</evidence>
<dbReference type="EMBL" id="CP141614">
    <property type="protein sequence ID" value="WRP15711.1"/>
    <property type="molecule type" value="Genomic_DNA"/>
</dbReference>
<sequence>MKPSRDAAAPRRGRTPPAAPLRLAAMVAGGGALILGMLAGLVRMGWRIPLPGTLAAAHGPLMVAGFLGTLISLERAVGLGRPWAYLAPALAGAGSLLLLAGAPSSLVALAFLAGAAALVAVFVVIYRIRPDRPNAVLLAGTLAWMGGVLGDRSETVPHGV</sequence>
<dbReference type="RefSeq" id="WP_324670118.1">
    <property type="nucleotide sequence ID" value="NZ_CP141614.1"/>
</dbReference>
<dbReference type="Proteomes" id="UP001333102">
    <property type="component" value="Chromosome"/>
</dbReference>
<evidence type="ECO:0000313" key="2">
    <source>
        <dbReference type="EMBL" id="WRP15711.1"/>
    </source>
</evidence>
<feature type="transmembrane region" description="Helical" evidence="1">
    <location>
        <begin position="48"/>
        <end position="71"/>
    </location>
</feature>
<reference evidence="3" key="1">
    <citation type="submission" date="2023-12" db="EMBL/GenBank/DDBJ databases">
        <title>Novel isolates from deep terrestrial aquifers shed light on the physiology and ecology of the class Limnochordia.</title>
        <authorList>
            <person name="Karnachuk O.V."/>
            <person name="Lukina A.P."/>
            <person name="Avakyan M.R."/>
            <person name="Kadnikov V."/>
            <person name="Begmatov S."/>
            <person name="Beletsky A.V."/>
            <person name="Mardanov A.V."/>
            <person name="Ravin N.V."/>
        </authorList>
    </citation>
    <scope>NUCLEOTIDE SEQUENCE [LARGE SCALE GENOMIC DNA]</scope>
    <source>
        <strain evidence="3">LN</strain>
    </source>
</reference>
<keyword evidence="3" id="KW-1185">Reference proteome</keyword>
<feature type="transmembrane region" description="Helical" evidence="1">
    <location>
        <begin position="21"/>
        <end position="42"/>
    </location>
</feature>
<organism evidence="2 3">
    <name type="scientific">Geochorda subterranea</name>
    <dbReference type="NCBI Taxonomy" id="3109564"/>
    <lineage>
        <taxon>Bacteria</taxon>
        <taxon>Bacillati</taxon>
        <taxon>Bacillota</taxon>
        <taxon>Limnochordia</taxon>
        <taxon>Limnochordales</taxon>
        <taxon>Geochordaceae</taxon>
        <taxon>Geochorda</taxon>
    </lineage>
</organism>
<feature type="transmembrane region" description="Helical" evidence="1">
    <location>
        <begin position="83"/>
        <end position="100"/>
    </location>
</feature>
<feature type="transmembrane region" description="Helical" evidence="1">
    <location>
        <begin position="106"/>
        <end position="126"/>
    </location>
</feature>
<proteinExistence type="predicted"/>
<evidence type="ECO:0000313" key="3">
    <source>
        <dbReference type="Proteomes" id="UP001333102"/>
    </source>
</evidence>
<protein>
    <submittedName>
        <fullName evidence="2">Uncharacterized protein</fullName>
    </submittedName>
</protein>
<accession>A0ABZ1BSV1</accession>
<keyword evidence="1" id="KW-0472">Membrane</keyword>